<protein>
    <recommendedName>
        <fullName evidence="4">16S rRNA (cytosine(967)-C(5))-methyltransferase</fullName>
        <ecNumber evidence="4">2.1.1.176</ecNumber>
    </recommendedName>
    <alternativeName>
        <fullName evidence="11">16S rRNA m5C967 methyltransferase</fullName>
    </alternativeName>
    <alternativeName>
        <fullName evidence="12">rRNA (cytosine-C(5)-)-methyltransferase RsmB</fullName>
    </alternativeName>
</protein>
<evidence type="ECO:0000259" key="15">
    <source>
        <dbReference type="PROSITE" id="PS51686"/>
    </source>
</evidence>
<sequence length="429" mass="47562">MNTRTLAANVLAQVIVEGKSLTDALEEILPKISLDNDRAFVQALCFGVTRWYFRLDFILRQLAPKPIRNQEVRLLALLGLYQLEYTRVKPHAAVSETVSALGDKLWAKPLVNAVLRRFQRERGHLLALADRDESATFSHPGWLIGKIRKNWPKQWETILEQANWQPPMTLRVNLKQGSRTGYLGSLAESGIVAHPCRFAASGITLEAPVSVQSLPGFAKGAVSVQDEAAQLAVGLLRLEPTHRVLDVCAAPGGKTLHILESHSDLGEVVALDIAAERLAKMKENLVRASLDATVVCADAAKIEAWWDGKPFDRILLDAPCSATGVIRRHPDIKLLRQPVDIAKLVDLQRRILASVWTMLKKDGLLVYATCSILKEENETQIETFLQNHPDAREVPIESAWGSPRLHGCQILSGDDGMDGFYYACLTKCH</sequence>
<dbReference type="Gene3D" id="1.10.940.10">
    <property type="entry name" value="NusB-like"/>
    <property type="match status" value="1"/>
</dbReference>
<keyword evidence="9 14" id="KW-0949">S-adenosyl-L-methionine</keyword>
<dbReference type="GO" id="GO:0009383">
    <property type="term" value="F:rRNA (cytosine-C5-)-methyltransferase activity"/>
    <property type="evidence" value="ECO:0007669"/>
    <property type="project" value="TreeGrafter"/>
</dbReference>
<keyword evidence="5" id="KW-0963">Cytoplasm</keyword>
<organism evidence="16 17">
    <name type="scientific">Candidatus Methylumidiphilus alinenensis</name>
    <dbReference type="NCBI Taxonomy" id="2202197"/>
    <lineage>
        <taxon>Bacteria</taxon>
        <taxon>Pseudomonadati</taxon>
        <taxon>Pseudomonadota</taxon>
        <taxon>Gammaproteobacteria</taxon>
        <taxon>Methylococcales</taxon>
        <taxon>Candidatus Methylumidiphilus</taxon>
    </lineage>
</organism>
<evidence type="ECO:0000313" key="17">
    <source>
        <dbReference type="Proteomes" id="UP000249396"/>
    </source>
</evidence>
<dbReference type="EC" id="2.1.1.176" evidence="4"/>
<dbReference type="NCBIfam" id="NF008149">
    <property type="entry name" value="PRK10901.1"/>
    <property type="match status" value="1"/>
</dbReference>
<dbReference type="PANTHER" id="PTHR22807:SF61">
    <property type="entry name" value="NOL1_NOP2_SUN FAMILY PROTEIN _ ANTITERMINATION NUSB DOMAIN-CONTAINING PROTEIN"/>
    <property type="match status" value="1"/>
</dbReference>
<evidence type="ECO:0000256" key="5">
    <source>
        <dbReference type="ARBA" id="ARBA00022490"/>
    </source>
</evidence>
<dbReference type="InterPro" id="IPR029063">
    <property type="entry name" value="SAM-dependent_MTases_sf"/>
</dbReference>
<dbReference type="AlphaFoldDB" id="A0A2W4RLP6"/>
<dbReference type="Pfam" id="PF22458">
    <property type="entry name" value="RsmF-B_ferredox"/>
    <property type="match status" value="1"/>
</dbReference>
<dbReference type="InterPro" id="IPR006027">
    <property type="entry name" value="NusB_RsmB_TIM44"/>
</dbReference>
<keyword evidence="7 14" id="KW-0489">Methyltransferase</keyword>
<dbReference type="GO" id="GO:0005829">
    <property type="term" value="C:cytosol"/>
    <property type="evidence" value="ECO:0007669"/>
    <property type="project" value="TreeGrafter"/>
</dbReference>
<dbReference type="PROSITE" id="PS01153">
    <property type="entry name" value="NOL1_NOP2_SUN"/>
    <property type="match status" value="1"/>
</dbReference>
<feature type="binding site" evidence="14">
    <location>
        <begin position="248"/>
        <end position="254"/>
    </location>
    <ligand>
        <name>S-adenosyl-L-methionine</name>
        <dbReference type="ChEBI" id="CHEBI:59789"/>
    </ligand>
</feature>
<dbReference type="GO" id="GO:0003723">
    <property type="term" value="F:RNA binding"/>
    <property type="evidence" value="ECO:0007669"/>
    <property type="project" value="UniProtKB-UniRule"/>
</dbReference>
<comment type="subcellular location">
    <subcellularLocation>
        <location evidence="2">Cytoplasm</location>
    </subcellularLocation>
</comment>
<dbReference type="InterPro" id="IPR004573">
    <property type="entry name" value="rRNA_ssu_MeTfrase_B"/>
</dbReference>
<comment type="similarity">
    <text evidence="3 14">Belongs to the class I-like SAM-binding methyltransferase superfamily. RsmB/NOP family.</text>
</comment>
<dbReference type="PROSITE" id="PS51686">
    <property type="entry name" value="SAM_MT_RSMB_NOP"/>
    <property type="match status" value="1"/>
</dbReference>
<dbReference type="InterPro" id="IPR023267">
    <property type="entry name" value="RCMT"/>
</dbReference>
<dbReference type="EMBL" id="QJPH01000143">
    <property type="protein sequence ID" value="PZN84805.1"/>
    <property type="molecule type" value="Genomic_DNA"/>
</dbReference>
<accession>A0A2W4RLP6</accession>
<dbReference type="Gene3D" id="3.40.50.150">
    <property type="entry name" value="Vaccinia Virus protein VP39"/>
    <property type="match status" value="1"/>
</dbReference>
<evidence type="ECO:0000256" key="11">
    <source>
        <dbReference type="ARBA" id="ARBA00030399"/>
    </source>
</evidence>
<dbReference type="SUPFAM" id="SSF48013">
    <property type="entry name" value="NusB-like"/>
    <property type="match status" value="1"/>
</dbReference>
<keyword evidence="6" id="KW-0698">rRNA processing</keyword>
<proteinExistence type="inferred from homology"/>
<dbReference type="PRINTS" id="PR02008">
    <property type="entry name" value="RCMTFAMILY"/>
</dbReference>
<keyword evidence="10 14" id="KW-0694">RNA-binding</keyword>
<evidence type="ECO:0000256" key="10">
    <source>
        <dbReference type="ARBA" id="ARBA00022884"/>
    </source>
</evidence>
<evidence type="ECO:0000256" key="8">
    <source>
        <dbReference type="ARBA" id="ARBA00022679"/>
    </source>
</evidence>
<evidence type="ECO:0000256" key="2">
    <source>
        <dbReference type="ARBA" id="ARBA00004496"/>
    </source>
</evidence>
<dbReference type="Gene3D" id="3.30.70.1170">
    <property type="entry name" value="Sun protein, domain 3"/>
    <property type="match status" value="1"/>
</dbReference>
<dbReference type="Pfam" id="PF01029">
    <property type="entry name" value="NusB"/>
    <property type="match status" value="1"/>
</dbReference>
<reference evidence="16 17" key="1">
    <citation type="journal article" date="2018" name="Aquat. Microb. Ecol.">
        <title>Gammaproteobacterial methanotrophs dominate.</title>
        <authorList>
            <person name="Rissanen A.J."/>
            <person name="Saarenheimo J."/>
            <person name="Tiirola M."/>
            <person name="Peura S."/>
            <person name="Aalto S.L."/>
            <person name="Karvinen A."/>
            <person name="Nykanen H."/>
        </authorList>
    </citation>
    <scope>NUCLEOTIDE SEQUENCE [LARGE SCALE GENOMIC DNA]</scope>
    <source>
        <strain evidence="16">AMbin10</strain>
    </source>
</reference>
<feature type="active site" description="Nucleophile" evidence="14">
    <location>
        <position position="370"/>
    </location>
</feature>
<comment type="catalytic activity">
    <reaction evidence="13">
        <text>cytidine(967) in 16S rRNA + S-adenosyl-L-methionine = 5-methylcytidine(967) in 16S rRNA + S-adenosyl-L-homocysteine + H(+)</text>
        <dbReference type="Rhea" id="RHEA:42748"/>
        <dbReference type="Rhea" id="RHEA-COMP:10219"/>
        <dbReference type="Rhea" id="RHEA-COMP:10220"/>
        <dbReference type="ChEBI" id="CHEBI:15378"/>
        <dbReference type="ChEBI" id="CHEBI:57856"/>
        <dbReference type="ChEBI" id="CHEBI:59789"/>
        <dbReference type="ChEBI" id="CHEBI:74483"/>
        <dbReference type="ChEBI" id="CHEBI:82748"/>
        <dbReference type="EC" id="2.1.1.176"/>
    </reaction>
</comment>
<dbReference type="InterPro" id="IPR049560">
    <property type="entry name" value="MeTrfase_RsmB-F_NOP2_cat"/>
</dbReference>
<evidence type="ECO:0000256" key="13">
    <source>
        <dbReference type="ARBA" id="ARBA00047283"/>
    </source>
</evidence>
<comment type="caution">
    <text evidence="16">The sequence shown here is derived from an EMBL/GenBank/DDBJ whole genome shotgun (WGS) entry which is preliminary data.</text>
</comment>
<dbReference type="InterPro" id="IPR001678">
    <property type="entry name" value="MeTrfase_RsmB-F_NOP2_dom"/>
</dbReference>
<dbReference type="Gene3D" id="1.10.287.730">
    <property type="entry name" value="Helix hairpin bin"/>
    <property type="match status" value="1"/>
</dbReference>
<dbReference type="GO" id="GO:0006355">
    <property type="term" value="P:regulation of DNA-templated transcription"/>
    <property type="evidence" value="ECO:0007669"/>
    <property type="project" value="InterPro"/>
</dbReference>
<comment type="function">
    <text evidence="1">Specifically methylates the cytosine at position 967 (m5C967) of 16S rRNA.</text>
</comment>
<evidence type="ECO:0000256" key="3">
    <source>
        <dbReference type="ARBA" id="ARBA00007494"/>
    </source>
</evidence>
<evidence type="ECO:0000256" key="12">
    <source>
        <dbReference type="ARBA" id="ARBA00031088"/>
    </source>
</evidence>
<dbReference type="Pfam" id="PF01189">
    <property type="entry name" value="Methyltr_RsmB-F"/>
    <property type="match status" value="1"/>
</dbReference>
<dbReference type="FunFam" id="3.40.50.150:FF:000022">
    <property type="entry name" value="Ribosomal RNA small subunit methyltransferase B"/>
    <property type="match status" value="1"/>
</dbReference>
<dbReference type="NCBIfam" id="TIGR00563">
    <property type="entry name" value="rsmB"/>
    <property type="match status" value="1"/>
</dbReference>
<evidence type="ECO:0000256" key="1">
    <source>
        <dbReference type="ARBA" id="ARBA00002724"/>
    </source>
</evidence>
<feature type="binding site" evidence="14">
    <location>
        <position position="272"/>
    </location>
    <ligand>
        <name>S-adenosyl-L-methionine</name>
        <dbReference type="ChEBI" id="CHEBI:59789"/>
    </ligand>
</feature>
<feature type="binding site" evidence="14">
    <location>
        <position position="317"/>
    </location>
    <ligand>
        <name>S-adenosyl-L-methionine</name>
        <dbReference type="ChEBI" id="CHEBI:59789"/>
    </ligand>
</feature>
<dbReference type="SUPFAM" id="SSF53335">
    <property type="entry name" value="S-adenosyl-L-methionine-dependent methyltransferases"/>
    <property type="match status" value="1"/>
</dbReference>
<dbReference type="PANTHER" id="PTHR22807">
    <property type="entry name" value="NOP2 YEAST -RELATED NOL1/NOP2/FMU SUN DOMAIN-CONTAINING"/>
    <property type="match status" value="1"/>
</dbReference>
<name>A0A2W4RLP6_9GAMM</name>
<feature type="binding site" evidence="14">
    <location>
        <position position="298"/>
    </location>
    <ligand>
        <name>S-adenosyl-L-methionine</name>
        <dbReference type="ChEBI" id="CHEBI:59789"/>
    </ligand>
</feature>
<dbReference type="InterPro" id="IPR018314">
    <property type="entry name" value="RsmB/NOL1/NOP2-like_CS"/>
</dbReference>
<dbReference type="GO" id="GO:0070475">
    <property type="term" value="P:rRNA base methylation"/>
    <property type="evidence" value="ECO:0007669"/>
    <property type="project" value="TreeGrafter"/>
</dbReference>
<dbReference type="CDD" id="cd02440">
    <property type="entry name" value="AdoMet_MTases"/>
    <property type="match status" value="1"/>
</dbReference>
<evidence type="ECO:0000313" key="16">
    <source>
        <dbReference type="EMBL" id="PZN84805.1"/>
    </source>
</evidence>
<evidence type="ECO:0000256" key="6">
    <source>
        <dbReference type="ARBA" id="ARBA00022552"/>
    </source>
</evidence>
<gene>
    <name evidence="16" type="ORF">DM484_02265</name>
</gene>
<evidence type="ECO:0000256" key="14">
    <source>
        <dbReference type="PROSITE-ProRule" id="PRU01023"/>
    </source>
</evidence>
<dbReference type="Proteomes" id="UP000249396">
    <property type="component" value="Unassembled WGS sequence"/>
</dbReference>
<evidence type="ECO:0000256" key="4">
    <source>
        <dbReference type="ARBA" id="ARBA00012140"/>
    </source>
</evidence>
<dbReference type="InterPro" id="IPR054728">
    <property type="entry name" value="RsmB-like_ferredoxin"/>
</dbReference>
<keyword evidence="8 14" id="KW-0808">Transferase</keyword>
<feature type="domain" description="SAM-dependent MTase RsmB/NOP-type" evidence="15">
    <location>
        <begin position="158"/>
        <end position="428"/>
    </location>
</feature>
<dbReference type="InterPro" id="IPR035926">
    <property type="entry name" value="NusB-like_sf"/>
</dbReference>
<evidence type="ECO:0000256" key="9">
    <source>
        <dbReference type="ARBA" id="ARBA00022691"/>
    </source>
</evidence>
<evidence type="ECO:0000256" key="7">
    <source>
        <dbReference type="ARBA" id="ARBA00022603"/>
    </source>
</evidence>